<evidence type="ECO:0000259" key="20">
    <source>
        <dbReference type="Pfam" id="PF14702"/>
    </source>
</evidence>
<dbReference type="GO" id="GO:0004135">
    <property type="term" value="F:amylo-alpha-1,6-glucosidase activity"/>
    <property type="evidence" value="ECO:0007669"/>
    <property type="project" value="UniProtKB-EC"/>
</dbReference>
<evidence type="ECO:0000256" key="10">
    <source>
        <dbReference type="ARBA" id="ARBA00022679"/>
    </source>
</evidence>
<evidence type="ECO:0000256" key="8">
    <source>
        <dbReference type="ARBA" id="ARBA00022490"/>
    </source>
</evidence>
<evidence type="ECO:0000256" key="15">
    <source>
        <dbReference type="ARBA" id="ARBA00025780"/>
    </source>
</evidence>
<keyword evidence="22" id="KW-1185">Reference proteome</keyword>
<keyword evidence="10" id="KW-0808">Transferase</keyword>
<dbReference type="EC" id="2.4.1.25" evidence="5"/>
<evidence type="ECO:0000256" key="14">
    <source>
        <dbReference type="ARBA" id="ARBA00023295"/>
    </source>
</evidence>
<evidence type="ECO:0000256" key="5">
    <source>
        <dbReference type="ARBA" id="ARBA00012560"/>
    </source>
</evidence>
<evidence type="ECO:0000256" key="4">
    <source>
        <dbReference type="ARBA" id="ARBA00004496"/>
    </source>
</evidence>
<keyword evidence="9" id="KW-0328">Glycosyltransferase</keyword>
<dbReference type="InterPro" id="IPR032790">
    <property type="entry name" value="GDE_C"/>
</dbReference>
<evidence type="ECO:0000259" key="17">
    <source>
        <dbReference type="Pfam" id="PF06202"/>
    </source>
</evidence>
<evidence type="ECO:0000256" key="16">
    <source>
        <dbReference type="ARBA" id="ARBA00031477"/>
    </source>
</evidence>
<keyword evidence="8" id="KW-0963">Cytoplasm</keyword>
<dbReference type="Pfam" id="PF14702">
    <property type="entry name" value="hGDE_central"/>
    <property type="match status" value="1"/>
</dbReference>
<evidence type="ECO:0000256" key="12">
    <source>
        <dbReference type="ARBA" id="ARBA00023056"/>
    </source>
</evidence>
<dbReference type="InterPro" id="IPR010401">
    <property type="entry name" value="AGL/Gdb1"/>
</dbReference>
<protein>
    <recommendedName>
        <fullName evidence="7">Glycogen debranching enzyme</fullName>
        <ecNumber evidence="5">2.4.1.25</ecNumber>
        <ecNumber evidence="6">3.2.1.33</ecNumber>
    </recommendedName>
    <alternativeName>
        <fullName evidence="16">Glycogen debrancher</fullName>
    </alternativeName>
</protein>
<feature type="domain" description="Glycogen debranching enzyme glucanotransferase" evidence="19">
    <location>
        <begin position="105"/>
        <end position="538"/>
    </location>
</feature>
<evidence type="ECO:0000256" key="3">
    <source>
        <dbReference type="ARBA" id="ARBA00003530"/>
    </source>
</evidence>
<proteinExistence type="inferred from homology"/>
<keyword evidence="12" id="KW-0320">Glycogen biosynthesis</keyword>
<comment type="function">
    <text evidence="3">Multifunctional enzyme acting as 1,4-alpha-D-glucan:1,4-alpha-D-glucan 4-alpha-D-glycosyltransferase and amylo-1,6-glucosidase in glycogen degradation.</text>
</comment>
<dbReference type="GO" id="GO:0004134">
    <property type="term" value="F:4-alpha-glucanotransferase activity"/>
    <property type="evidence" value="ECO:0007669"/>
    <property type="project" value="UniProtKB-EC"/>
</dbReference>
<dbReference type="InterPro" id="IPR029436">
    <property type="entry name" value="AGL_euk_N"/>
</dbReference>
<evidence type="ECO:0000256" key="1">
    <source>
        <dbReference type="ARBA" id="ARBA00000439"/>
    </source>
</evidence>
<evidence type="ECO:0000313" key="21">
    <source>
        <dbReference type="EMBL" id="KAG7524666.1"/>
    </source>
</evidence>
<comment type="catalytic activity">
    <reaction evidence="1">
        <text>Transfers a segment of a (1-&gt;4)-alpha-D-glucan to a new position in an acceptor, which may be glucose or a (1-&gt;4)-alpha-D-glucan.</text>
        <dbReference type="EC" id="2.4.1.25"/>
    </reaction>
</comment>
<comment type="similarity">
    <text evidence="15">Belongs to the glycogen debranching enzyme family.</text>
</comment>
<evidence type="ECO:0000256" key="2">
    <source>
        <dbReference type="ARBA" id="ARBA00000927"/>
    </source>
</evidence>
<evidence type="ECO:0000256" key="6">
    <source>
        <dbReference type="ARBA" id="ARBA00012778"/>
    </source>
</evidence>
<dbReference type="InterPro" id="IPR032788">
    <property type="entry name" value="AGL_central"/>
</dbReference>
<dbReference type="Proteomes" id="UP000693946">
    <property type="component" value="Linkage Group LG1"/>
</dbReference>
<evidence type="ECO:0000256" key="11">
    <source>
        <dbReference type="ARBA" id="ARBA00022801"/>
    </source>
</evidence>
<dbReference type="EMBL" id="JAGKHQ010000001">
    <property type="protein sequence ID" value="KAG7524666.1"/>
    <property type="molecule type" value="Genomic_DNA"/>
</dbReference>
<evidence type="ECO:0000313" key="22">
    <source>
        <dbReference type="Proteomes" id="UP000693946"/>
    </source>
</evidence>
<dbReference type="Pfam" id="PF06202">
    <property type="entry name" value="GDE_C"/>
    <property type="match status" value="1"/>
</dbReference>
<dbReference type="Pfam" id="PF14701">
    <property type="entry name" value="hDGE_amylase"/>
    <property type="match status" value="1"/>
</dbReference>
<dbReference type="GO" id="GO:0005980">
    <property type="term" value="P:glycogen catabolic process"/>
    <property type="evidence" value="ECO:0007669"/>
    <property type="project" value="InterPro"/>
</dbReference>
<dbReference type="InterPro" id="IPR032792">
    <property type="entry name" value="AGL_glucanoTrfase"/>
</dbReference>
<evidence type="ECO:0000256" key="9">
    <source>
        <dbReference type="ARBA" id="ARBA00022676"/>
    </source>
</evidence>
<organism evidence="21 22">
    <name type="scientific">Solea senegalensis</name>
    <name type="common">Senegalese sole</name>
    <dbReference type="NCBI Taxonomy" id="28829"/>
    <lineage>
        <taxon>Eukaryota</taxon>
        <taxon>Metazoa</taxon>
        <taxon>Chordata</taxon>
        <taxon>Craniata</taxon>
        <taxon>Vertebrata</taxon>
        <taxon>Euteleostomi</taxon>
        <taxon>Actinopterygii</taxon>
        <taxon>Neopterygii</taxon>
        <taxon>Teleostei</taxon>
        <taxon>Neoteleostei</taxon>
        <taxon>Acanthomorphata</taxon>
        <taxon>Carangaria</taxon>
        <taxon>Pleuronectiformes</taxon>
        <taxon>Pleuronectoidei</taxon>
        <taxon>Soleidae</taxon>
        <taxon>Solea</taxon>
    </lineage>
</organism>
<dbReference type="FunFam" id="3.20.20.80:FF:000070">
    <property type="entry name" value="GDB1p Glycogen debranching enzyme"/>
    <property type="match status" value="1"/>
</dbReference>
<accession>A0AAV6T5J2</accession>
<dbReference type="PANTHER" id="PTHR10569:SF2">
    <property type="entry name" value="GLYCOGEN DEBRANCHING ENZYME"/>
    <property type="match status" value="1"/>
</dbReference>
<dbReference type="InterPro" id="IPR006421">
    <property type="entry name" value="Glycogen_debranch_met"/>
</dbReference>
<evidence type="ECO:0000256" key="13">
    <source>
        <dbReference type="ARBA" id="ARBA00023268"/>
    </source>
</evidence>
<gene>
    <name evidence="21" type="ORF">JOB18_015335</name>
</gene>
<comment type="catalytic activity">
    <reaction evidence="2">
        <text>Hydrolysis of (1-&gt;6)-alpha-D-glucosidic branch linkages in glycogen phosphorylase limit dextrin.</text>
        <dbReference type="EC" id="3.2.1.33"/>
    </reaction>
</comment>
<keyword evidence="13" id="KW-0511">Multifunctional enzyme</keyword>
<dbReference type="NCBIfam" id="TIGR01531">
    <property type="entry name" value="glyc_debranch"/>
    <property type="match status" value="1"/>
</dbReference>
<feature type="domain" description="Glycogen debranching enzyme central" evidence="20">
    <location>
        <begin position="679"/>
        <end position="951"/>
    </location>
</feature>
<dbReference type="PANTHER" id="PTHR10569">
    <property type="entry name" value="GLYCOGEN DEBRANCHING ENZYME"/>
    <property type="match status" value="1"/>
</dbReference>
<evidence type="ECO:0000259" key="19">
    <source>
        <dbReference type="Pfam" id="PF14701"/>
    </source>
</evidence>
<feature type="domain" description="Glycogen debranching enzyme C-terminal" evidence="17">
    <location>
        <begin position="1044"/>
        <end position="1494"/>
    </location>
</feature>
<evidence type="ECO:0000259" key="18">
    <source>
        <dbReference type="Pfam" id="PF14699"/>
    </source>
</evidence>
<reference evidence="21 22" key="1">
    <citation type="journal article" date="2021" name="Sci. Rep.">
        <title>Chromosome anchoring in Senegalese sole (Solea senegalensis) reveals sex-associated markers and genome rearrangements in flatfish.</title>
        <authorList>
            <person name="Guerrero-Cozar I."/>
            <person name="Gomez-Garrido J."/>
            <person name="Berbel C."/>
            <person name="Martinez-Blanch J.F."/>
            <person name="Alioto T."/>
            <person name="Claros M.G."/>
            <person name="Gagnaire P.A."/>
            <person name="Manchado M."/>
        </authorList>
    </citation>
    <scope>NUCLEOTIDE SEQUENCE [LARGE SCALE GENOMIC DNA]</scope>
    <source>
        <strain evidence="21">Sse05_10M</strain>
    </source>
</reference>
<dbReference type="GO" id="GO:0005978">
    <property type="term" value="P:glycogen biosynthetic process"/>
    <property type="evidence" value="ECO:0007669"/>
    <property type="project" value="UniProtKB-KW"/>
</dbReference>
<keyword evidence="11" id="KW-0378">Hydrolase</keyword>
<dbReference type="FunFam" id="1.50.10.10:FF:000039">
    <property type="entry name" value="Glycogen debranching enzyme Gdb1, putative"/>
    <property type="match status" value="1"/>
</dbReference>
<dbReference type="Pfam" id="PF14699">
    <property type="entry name" value="hGDE_N"/>
    <property type="match status" value="1"/>
</dbReference>
<sequence>MEQALFRLQQGFELQFRLGPTLQGKQVQVYTNYPTEGHGYDRLRFHPLDWVYPNRQEDDCDKYCRLDLTVAGTYQYYFCCGNKEKVSGGYIVVDPVLRVGANNDILPLDCISSQTYQTKKLGPLDKWMDRLKVTKETGYNMIHFSPLQTVLSVSGGGYSIVDQLELNPDFSPDGKTWTHVGDLVETLRRDWNMICITDVIYNNTAVDSEWIHLHPECGYNLVNSPHLKPAWLLDRALWHLSCEVADGKYTEAGVPALIQDEHHVNALRCILWQQVFSRLRLWEFLQVSVDPAVEQFRQLLQDGSSRVRSSPECKTQLNLVQNPQHQRFGNTVDMDSALDVFSPHSKNSMSPTDIQDCCTSFRGRLEELNSELYKETTNRSEQAIESILRSVIHDRVADDGTKLGPVTRTRPLCPRYFTFPFEEMTFDEEMELMEKKDKARYILAHDGFVEGNDVQRNLAEPGSEVYLWRKLVCHNSTVKLRYGEKPEDCPFLWTRMKTYTEIIATVFSGLCLVNCLSTPVHVAEAMLAAARAIKPNLYVIAELFTSSQLIENVFVNRLGITSLMRDRVLAADSEKEQCWLSWFGREPVGAFFQPNLQPLIPAVAHTMFMDVSPRNHRPIQEDSVYNFLPNAALASMACCATGSSRRHDVLLPHQLSEDHLYTCWNSDAQTHEQINLQTGILAAKLALNTLHQELAVKGFSQVYVEQLADGVMAVSRHCPSTQQSVVAVLRRPLNNPDTDHVPSLFIPGQVMEVLVEARTIVSNTNSEDDDDKNVRVPSASTVEIKEHIQLKDSEMVKRADMVSKHNTVVQEIVLDKFTPGCIIIFRVTLEPESQEQLGSLRHHLIQFSPRYQSGSLADNSTPLILTKPLMSIMSSLTLADMNILLYRCDAEEREDGGGCYSIPSWSPLNYGGLQGLMSVMAEIRPKNNLGHPLCENLRQGDWMLDYITNRLLAKGGAVAEVGSWLEAIFGYLKHIPSYLKPCYFDAIIQGVYTTALEAAFKFMSSFVQNGSSLVKQLALVSVQMCSVSPSWAPPTLSPHTPSSDEVTNHEDQHCVSLAAGFPHFCAGTFRCWGRETFISLRGLLLLTGRHLEARNIILTFAGALCHGLIPNLLGEGGSARYNSRDAVWWWLQSIQEYCTLVPDGISILNCQVSRIYPNTTSASVQPLYDIIQEAMQSHMQGIQFREINAWPHFDHNMTEQGLNVEAGVDHSTGFVYGGNRFNCGTWMNKMGESESAHNKGIPATPRDGSAVEIVGLCKSTVRWLMKLHNNGHFPYAGVNIHREGQTYSMSYMEWDHKIQENFQNKFYISHDPQDPEEVHPELVHKRGIYKDSYGASSPWCDYQLRPNFPIAMVVAPELFTLDRAWEALNVAEQKLLGPLGMKTLDPDDMVYCGVYDNDLDNAKFNQAKGFNYHQGPEWLWPLGYFLRAKLYFAKKMGNETYETNINLVKNILSRHAVHLERSTWKGLPALTNENGQRCPFSCESQASSSATILEVLHDL</sequence>
<name>A0AAV6T5J2_SOLSE</name>
<dbReference type="GO" id="GO:0005737">
    <property type="term" value="C:cytoplasm"/>
    <property type="evidence" value="ECO:0007669"/>
    <property type="project" value="UniProtKB-SubCell"/>
</dbReference>
<comment type="caution">
    <text evidence="21">The sequence shown here is derived from an EMBL/GenBank/DDBJ whole genome shotgun (WGS) entry which is preliminary data.</text>
</comment>
<dbReference type="EC" id="3.2.1.33" evidence="6"/>
<evidence type="ECO:0000256" key="7">
    <source>
        <dbReference type="ARBA" id="ARBA00020723"/>
    </source>
</evidence>
<keyword evidence="14" id="KW-0326">Glycosidase</keyword>
<comment type="subcellular location">
    <subcellularLocation>
        <location evidence="4">Cytoplasm</location>
    </subcellularLocation>
</comment>
<feature type="domain" description="Eukaryotic glycogen debranching enzyme N-terminal" evidence="18">
    <location>
        <begin position="14"/>
        <end position="99"/>
    </location>
</feature>